<dbReference type="PANTHER" id="PTHR45947:SF3">
    <property type="entry name" value="SULFOQUINOVOSYL TRANSFERASE SQD2"/>
    <property type="match status" value="1"/>
</dbReference>
<dbReference type="Pfam" id="PF00534">
    <property type="entry name" value="Glycos_transf_1"/>
    <property type="match status" value="1"/>
</dbReference>
<dbReference type="Gene3D" id="3.40.50.2000">
    <property type="entry name" value="Glycogen Phosphorylase B"/>
    <property type="match status" value="2"/>
</dbReference>
<dbReference type="Pfam" id="PF13579">
    <property type="entry name" value="Glyco_trans_4_4"/>
    <property type="match status" value="1"/>
</dbReference>
<dbReference type="InterPro" id="IPR028098">
    <property type="entry name" value="Glyco_trans_4-like_N"/>
</dbReference>
<dbReference type="CDD" id="cd03801">
    <property type="entry name" value="GT4_PimA-like"/>
    <property type="match status" value="1"/>
</dbReference>
<keyword evidence="4" id="KW-1185">Reference proteome</keyword>
<dbReference type="AlphaFoldDB" id="A0A1M7RF52"/>
<dbReference type="InterPro" id="IPR001296">
    <property type="entry name" value="Glyco_trans_1"/>
</dbReference>
<sequence>MFGWELPPKISGGLGVACAGLLSGLKNSGQVSVNFCMPQLLATRLTAAQLDGLRTVLDDYISSEAMVETIPAGAGSYTANVTEALSMALAVPQVLAEHGPFDLIHCHDWLTFLAGVAAKKSTGLPLVLHVHSTERDRAGWSQNEAIVNIERYALAHADAIIAVSQQGARRLIKTYGAQAEKIRTIYNATRQLESARCPRAKHAVPVVSFIGRITAQKGPLNFVEAAQRVIAAGVSCRFVMAGAGDLLPACQALVVAHGLSEWFEFPGFLDAGAVSALLARTDVFVMPSESEPFGIAALEAIHAGVPVVISEDSGVAEVVESMLKVVHDDVDAIANAITLLISNTDMARTLAEEARNQASRLSWDTAGLLTVTLYKDLLCLRAEKFGKGMRLQEKGDAERVLQCDEIVK</sequence>
<dbReference type="SUPFAM" id="SSF53756">
    <property type="entry name" value="UDP-Glycosyltransferase/glycogen phosphorylase"/>
    <property type="match status" value="1"/>
</dbReference>
<organism evidence="3 4">
    <name type="scientific">Duganella sacchari</name>
    <dbReference type="NCBI Taxonomy" id="551987"/>
    <lineage>
        <taxon>Bacteria</taxon>
        <taxon>Pseudomonadati</taxon>
        <taxon>Pseudomonadota</taxon>
        <taxon>Betaproteobacteria</taxon>
        <taxon>Burkholderiales</taxon>
        <taxon>Oxalobacteraceae</taxon>
        <taxon>Telluria group</taxon>
        <taxon>Duganella</taxon>
    </lineage>
</organism>
<dbReference type="GO" id="GO:0016757">
    <property type="term" value="F:glycosyltransferase activity"/>
    <property type="evidence" value="ECO:0007669"/>
    <property type="project" value="InterPro"/>
</dbReference>
<evidence type="ECO:0000313" key="3">
    <source>
        <dbReference type="EMBL" id="SHN44789.1"/>
    </source>
</evidence>
<evidence type="ECO:0000259" key="2">
    <source>
        <dbReference type="Pfam" id="PF13579"/>
    </source>
</evidence>
<dbReference type="EMBL" id="FRCX01000026">
    <property type="protein sequence ID" value="SHN44789.1"/>
    <property type="molecule type" value="Genomic_DNA"/>
</dbReference>
<dbReference type="STRING" id="551987.SAMN05192549_12620"/>
<proteinExistence type="predicted"/>
<evidence type="ECO:0000259" key="1">
    <source>
        <dbReference type="Pfam" id="PF00534"/>
    </source>
</evidence>
<accession>A0A1M7RF52</accession>
<feature type="domain" description="Glycosyl transferase family 1" evidence="1">
    <location>
        <begin position="204"/>
        <end position="356"/>
    </location>
</feature>
<protein>
    <submittedName>
        <fullName evidence="3">Glycosyltransferase involved in cell wall bisynthesis</fullName>
    </submittedName>
</protein>
<dbReference type="InterPro" id="IPR050194">
    <property type="entry name" value="Glycosyltransferase_grp1"/>
</dbReference>
<dbReference type="Proteomes" id="UP000184339">
    <property type="component" value="Unassembled WGS sequence"/>
</dbReference>
<feature type="domain" description="Glycosyltransferase subfamily 4-like N-terminal" evidence="2">
    <location>
        <begin position="12"/>
        <end position="187"/>
    </location>
</feature>
<reference evidence="4" key="1">
    <citation type="submission" date="2016-11" db="EMBL/GenBank/DDBJ databases">
        <authorList>
            <person name="Varghese N."/>
            <person name="Submissions S."/>
        </authorList>
    </citation>
    <scope>NUCLEOTIDE SEQUENCE [LARGE SCALE GENOMIC DNA]</scope>
    <source>
        <strain evidence="4">Sac-22</strain>
    </source>
</reference>
<name>A0A1M7RF52_9BURK</name>
<gene>
    <name evidence="3" type="ORF">SAMN05192549_12620</name>
</gene>
<keyword evidence="3" id="KW-0808">Transferase</keyword>
<dbReference type="PANTHER" id="PTHR45947">
    <property type="entry name" value="SULFOQUINOVOSYL TRANSFERASE SQD2"/>
    <property type="match status" value="1"/>
</dbReference>
<evidence type="ECO:0000313" key="4">
    <source>
        <dbReference type="Proteomes" id="UP000184339"/>
    </source>
</evidence>